<gene>
    <name evidence="2" type="primary">9</name>
    <name evidence="2" type="ORF">JAWNSKI_9</name>
</gene>
<sequence length="189" mass="19800">MAARNTRSTRTAAKPAAAATASSLEQDLTPPQTLAEKFGVEKAAPVPSNDEIEALKAADEAAGVGVAETTPDAPAGEQEPASEPGSDADETTDAEADANRAAELQKFVTGEIEEQKAAEPEPVVLDVSGAKDFGGDVVVQVLFDYYRVNIGERETGIKSKLAHKGELIRVDEKTAERGVRIGGLREIEG</sequence>
<evidence type="ECO:0000313" key="2">
    <source>
        <dbReference type="EMBL" id="ALY09339.1"/>
    </source>
</evidence>
<dbReference type="Proteomes" id="UP000226460">
    <property type="component" value="Segment"/>
</dbReference>
<feature type="compositionally biased region" description="Low complexity" evidence="1">
    <location>
        <begin position="1"/>
        <end position="23"/>
    </location>
</feature>
<protein>
    <submittedName>
        <fullName evidence="2">Uncharacterized protein</fullName>
    </submittedName>
</protein>
<dbReference type="KEGG" id="vg:40077414"/>
<organism evidence="2 3">
    <name type="scientific">Arthrobacter phage Jawnski</name>
    <dbReference type="NCBI Taxonomy" id="1772327"/>
    <lineage>
        <taxon>Viruses</taxon>
        <taxon>Duplodnaviria</taxon>
        <taxon>Heunggongvirae</taxon>
        <taxon>Uroviricota</taxon>
        <taxon>Caudoviricetes</taxon>
        <taxon>Berryhillviridae</taxon>
        <taxon>Jawnskivirus</taxon>
        <taxon>Jawnskivirus jawnski</taxon>
        <taxon>Marthavirus jawnski</taxon>
    </lineage>
</organism>
<proteinExistence type="predicted"/>
<dbReference type="OrthoDB" id="14936at10239"/>
<feature type="region of interest" description="Disordered" evidence="1">
    <location>
        <begin position="1"/>
        <end position="119"/>
    </location>
</feature>
<dbReference type="RefSeq" id="YP_009601569.1">
    <property type="nucleotide sequence ID" value="NC_041931.1"/>
</dbReference>
<evidence type="ECO:0000313" key="3">
    <source>
        <dbReference type="Proteomes" id="UP000226460"/>
    </source>
</evidence>
<accession>A0A0U4JRW0</accession>
<evidence type="ECO:0000256" key="1">
    <source>
        <dbReference type="SAM" id="MobiDB-lite"/>
    </source>
</evidence>
<feature type="compositionally biased region" description="Acidic residues" evidence="1">
    <location>
        <begin position="86"/>
        <end position="96"/>
    </location>
</feature>
<name>A0A0U4JRW0_9CAUD</name>
<keyword evidence="3" id="KW-1185">Reference proteome</keyword>
<dbReference type="GeneID" id="40077414"/>
<dbReference type="EMBL" id="KU160651">
    <property type="protein sequence ID" value="ALY09339.1"/>
    <property type="molecule type" value="Genomic_DNA"/>
</dbReference>
<reference evidence="2 3" key="1">
    <citation type="submission" date="2015-11" db="EMBL/GenBank/DDBJ databases">
        <authorList>
            <person name="Gant O."/>
            <person name="Schneider V.M."/>
            <person name="Bowman C.A."/>
            <person name="Russell D.A."/>
            <person name="Pope W.H."/>
            <person name="Jacobs-Sera D."/>
            <person name="Hendrix R.W."/>
            <person name="Hatfull G.F."/>
        </authorList>
    </citation>
    <scope>NUCLEOTIDE SEQUENCE [LARGE SCALE GENOMIC DNA]</scope>
</reference>